<dbReference type="SUPFAM" id="SSF63829">
    <property type="entry name" value="Calcium-dependent phosphotriesterase"/>
    <property type="match status" value="1"/>
</dbReference>
<dbReference type="OrthoDB" id="9805017at2"/>
<dbReference type="RefSeq" id="WP_149100002.1">
    <property type="nucleotide sequence ID" value="NZ_BMMG01000007.1"/>
</dbReference>
<dbReference type="Proteomes" id="UP000323866">
    <property type="component" value="Unassembled WGS sequence"/>
</dbReference>
<sequence>MKNFYALQTLLFFVFSIVSRSVTGQCLDVSFDPVLETGASIQSILVEPDGRVMAGGVIYKANGVSVTNLVRLQANGTLDQTFGNGSPVNFNSTIRVIKKQADGKLLIAGAFTKFNDITANRIVRLNSDGTLDNSFNYTGTNGFISTLVIQSDGKIIIGGAFTLVNNTPSNRIARLLPNGDLDETFSVGSGANNSVSLAALQADGKILLTGSFTSFNGYNYNRLLRLMPTGHIDGTFQTGQGMSSPSGTLTVLSNGQIIVTGYTYNGTNLREGMARLNENGSHDLSFPASYLGLNAPVSALTQIADGSLLVAGSIYTAVVKLNPDGSRSATLQPEDYTNSQTTTNLSMVLALAVDAQGKILVGGDLQRIQNQYVSGIARLHADGRFDNSFAPDLRTKGTINTVVGQPDGKVLLEGNITYVNNKQVNTFVRLLSNGLLDESFANGGKEFHQFSNIALQSTGKIITLSNVVMNGSKQIGFKRLHPDGTPDVDFSIRTGSSVTSMATQPDNKILVGGTISEDGSAATARNYLGRLNADGTMDQSFETGRGPSFFVQAIAVQSDKKIVIGGIKSFLSSYNGLPIPGIARIHEDGTLDQSFQVGTGPGYSNSVVSPTIASILSLPSGNLLVTGVFDSFNGVPCDGLILLNTDGSVSSPVNVHCAIAPNQLAKGAVRSMALLPGNKLVLAGNLPLTDGTLKTIVKLEPPILLASKDKTSSLHKRGAFPNPFQEEVSFTLDKSSVGPAEVKVYSLTGTLVFSKAMGQSSGDVFTLSLSHLTPGTYLVEVTLGNSVQRHRILKY</sequence>
<evidence type="ECO:0000313" key="4">
    <source>
        <dbReference type="Proteomes" id="UP000323866"/>
    </source>
</evidence>
<dbReference type="InterPro" id="IPR026444">
    <property type="entry name" value="Secre_tail"/>
</dbReference>
<name>A0A5M8Q7R5_9BACT</name>
<feature type="domain" description="Secretion system C-terminal sorting" evidence="1">
    <location>
        <begin position="720"/>
        <end position="788"/>
    </location>
</feature>
<organism evidence="2 4">
    <name type="scientific">Rufibacter glacialis</name>
    <dbReference type="NCBI Taxonomy" id="1259555"/>
    <lineage>
        <taxon>Bacteria</taxon>
        <taxon>Pseudomonadati</taxon>
        <taxon>Bacteroidota</taxon>
        <taxon>Cytophagia</taxon>
        <taxon>Cytophagales</taxon>
        <taxon>Hymenobacteraceae</taxon>
        <taxon>Rufibacter</taxon>
    </lineage>
</organism>
<dbReference type="Pfam" id="PF17164">
    <property type="entry name" value="DUF5122"/>
    <property type="match status" value="12"/>
</dbReference>
<dbReference type="EMBL" id="VKKZ01000024">
    <property type="protein sequence ID" value="KAA6430974.1"/>
    <property type="molecule type" value="Genomic_DNA"/>
</dbReference>
<reference evidence="2 4" key="1">
    <citation type="submission" date="2019-07" db="EMBL/GenBank/DDBJ databases">
        <authorList>
            <person name="Qu J.-H."/>
        </authorList>
    </citation>
    <scope>NUCLEOTIDE SEQUENCE [LARGE SCALE GENOMIC DNA]</scope>
    <source>
        <strain evidence="2 4">MDT1-10-3</strain>
    </source>
</reference>
<proteinExistence type="predicted"/>
<dbReference type="InterPro" id="IPR013431">
    <property type="entry name" value="Delta_60_rpt"/>
</dbReference>
<accession>A0A5M8Q7R5</accession>
<dbReference type="Pfam" id="PF18962">
    <property type="entry name" value="Por_Secre_tail"/>
    <property type="match status" value="1"/>
</dbReference>
<reference evidence="3 5" key="3">
    <citation type="submission" date="2024-08" db="EMBL/GenBank/DDBJ databases">
        <authorList>
            <person name="Wei W."/>
        </authorList>
    </citation>
    <scope>NUCLEOTIDE SEQUENCE [LARGE SCALE GENOMIC DNA]</scope>
    <source>
        <strain evidence="3 5">XU2</strain>
    </source>
</reference>
<dbReference type="EMBL" id="JBGOGF010000007">
    <property type="protein sequence ID" value="MFA1772481.1"/>
    <property type="molecule type" value="Genomic_DNA"/>
</dbReference>
<comment type="caution">
    <text evidence="2">The sequence shown here is derived from an EMBL/GenBank/DDBJ whole genome shotgun (WGS) entry which is preliminary data.</text>
</comment>
<keyword evidence="5" id="KW-1185">Reference proteome</keyword>
<evidence type="ECO:0000313" key="2">
    <source>
        <dbReference type="EMBL" id="KAA6430974.1"/>
    </source>
</evidence>
<evidence type="ECO:0000313" key="5">
    <source>
        <dbReference type="Proteomes" id="UP001570846"/>
    </source>
</evidence>
<dbReference type="NCBIfam" id="TIGR04183">
    <property type="entry name" value="Por_Secre_tail"/>
    <property type="match status" value="1"/>
</dbReference>
<dbReference type="Proteomes" id="UP001570846">
    <property type="component" value="Unassembled WGS sequence"/>
</dbReference>
<protein>
    <submittedName>
        <fullName evidence="2">T9SS type A sorting domain-containing protein</fullName>
    </submittedName>
</protein>
<dbReference type="AlphaFoldDB" id="A0A5M8Q7R5"/>
<reference evidence="2 4" key="2">
    <citation type="submission" date="2019-09" db="EMBL/GenBank/DDBJ databases">
        <title>A bacterium isolated from glacier soil.</title>
        <authorList>
            <person name="Liu Q."/>
        </authorList>
    </citation>
    <scope>NUCLEOTIDE SEQUENCE [LARGE SCALE GENOMIC DNA]</scope>
    <source>
        <strain evidence="2 4">MDT1-10-3</strain>
    </source>
</reference>
<evidence type="ECO:0000313" key="3">
    <source>
        <dbReference type="EMBL" id="MFA1772481.1"/>
    </source>
</evidence>
<evidence type="ECO:0000259" key="1">
    <source>
        <dbReference type="Pfam" id="PF18962"/>
    </source>
</evidence>
<dbReference type="SUPFAM" id="SSF101898">
    <property type="entry name" value="NHL repeat"/>
    <property type="match status" value="1"/>
</dbReference>
<gene>
    <name evidence="3" type="ORF">ACD591_14365</name>
    <name evidence="2" type="ORF">FOE74_17865</name>
</gene>
<dbReference type="NCBIfam" id="TIGR02608">
    <property type="entry name" value="delta_60_rpt"/>
    <property type="match status" value="11"/>
</dbReference>
<dbReference type="Gene3D" id="2.80.10.50">
    <property type="match status" value="5"/>
</dbReference>